<dbReference type="PANTHER" id="PTHR11360">
    <property type="entry name" value="MONOCARBOXYLATE TRANSPORTER"/>
    <property type="match status" value="1"/>
</dbReference>
<dbReference type="SUPFAM" id="SSF103473">
    <property type="entry name" value="MFS general substrate transporter"/>
    <property type="match status" value="1"/>
</dbReference>
<feature type="transmembrane region" description="Helical" evidence="1">
    <location>
        <begin position="178"/>
        <end position="199"/>
    </location>
</feature>
<feature type="transmembrane region" description="Helical" evidence="1">
    <location>
        <begin position="401"/>
        <end position="421"/>
    </location>
</feature>
<feature type="transmembrane region" description="Helical" evidence="1">
    <location>
        <begin position="579"/>
        <end position="600"/>
    </location>
</feature>
<dbReference type="EMBL" id="CP092880">
    <property type="protein sequence ID" value="UYV80138.1"/>
    <property type="molecule type" value="Genomic_DNA"/>
</dbReference>
<keyword evidence="1" id="KW-0472">Membrane</keyword>
<dbReference type="Gene3D" id="1.20.1250.20">
    <property type="entry name" value="MFS general substrate transporter like domains"/>
    <property type="match status" value="2"/>
</dbReference>
<keyword evidence="1" id="KW-1133">Transmembrane helix</keyword>
<evidence type="ECO:0000313" key="2">
    <source>
        <dbReference type="EMBL" id="UYV80138.1"/>
    </source>
</evidence>
<feature type="transmembrane region" description="Helical" evidence="1">
    <location>
        <begin position="496"/>
        <end position="521"/>
    </location>
</feature>
<reference evidence="2 3" key="1">
    <citation type="submission" date="2022-01" db="EMBL/GenBank/DDBJ databases">
        <title>A chromosomal length assembly of Cordylochernes scorpioides.</title>
        <authorList>
            <person name="Zeh D."/>
            <person name="Zeh J."/>
        </authorList>
    </citation>
    <scope>NUCLEOTIDE SEQUENCE [LARGE SCALE GENOMIC DNA]</scope>
    <source>
        <strain evidence="2">IN4F17</strain>
        <tissue evidence="2">Whole Body</tissue>
    </source>
</reference>
<dbReference type="Proteomes" id="UP001235939">
    <property type="component" value="Chromosome 18"/>
</dbReference>
<protein>
    <submittedName>
        <fullName evidence="2">Uncharacterized protein</fullName>
    </submittedName>
</protein>
<organism evidence="2 3">
    <name type="scientific">Cordylochernes scorpioides</name>
    <dbReference type="NCBI Taxonomy" id="51811"/>
    <lineage>
        <taxon>Eukaryota</taxon>
        <taxon>Metazoa</taxon>
        <taxon>Ecdysozoa</taxon>
        <taxon>Arthropoda</taxon>
        <taxon>Chelicerata</taxon>
        <taxon>Arachnida</taxon>
        <taxon>Pseudoscorpiones</taxon>
        <taxon>Cheliferoidea</taxon>
        <taxon>Chernetidae</taxon>
        <taxon>Cordylochernes</taxon>
    </lineage>
</organism>
<accession>A0ABY6LGE1</accession>
<keyword evidence="1" id="KW-0812">Transmembrane</keyword>
<name>A0ABY6LGE1_9ARAC</name>
<feature type="transmembrane region" description="Helical" evidence="1">
    <location>
        <begin position="470"/>
        <end position="489"/>
    </location>
</feature>
<dbReference type="PANTHER" id="PTHR11360:SF306">
    <property type="entry name" value="RE01051P"/>
    <property type="match status" value="1"/>
</dbReference>
<dbReference type="InterPro" id="IPR036259">
    <property type="entry name" value="MFS_trans_sf"/>
</dbReference>
<sequence length="619" mass="68147">MYKTLLMISSVTQPTNVEVAAPVASVCAQRCSPRQVAMFGGVLACLGLAASSAVPTITWIKITYGLVEGTLMYKLFRITYALVEGTLMYEWFKITYGLVEGTLRYKWFRITYGFVEGTLMYKWFRITYGLVEGTLMHKWFKITYGLMEGTLMYKWFRITYGFVEGTLMYKYFKITYGLVEGIASGLVFTAGVMMIGQYFDQRRGLANGLGMAGNSVGGIVIPLVADALMDEYGLRGAMLIMGGILLNGCVGIMLWQPVEWHVDPTASSDTDVTDNKSSSLVASYSVDFLPSVKEYDQRRTSLTFSFQSSCSIPELSKLKDFETISKASSFMYLSTYHVGPSSSTLLTKDHIKLPEEKEEEAESMIDSKSIRSEKESIAAATSSSSCCRPRCRISQIIDTSFFSDAAFYVLTFSMMCHYFSYPGTQMFLPLRATSLGLSQAQGASLLSALAFADLIGRIGCAWISDFHLFPRKYWFIVGILLAGVFAICLQFPKDYALLLACSAGFGLASGAYIGLMIALFADTFGGNRVAVAYSLANMTSGFVTISGPPLMDLCLLSCYCLFSKTSVCDEGYILESTGSYAICQIILGSVQILGASIWVLEPWAVGRQKSRRESALNKA</sequence>
<dbReference type="InterPro" id="IPR050327">
    <property type="entry name" value="Proton-linked_MCT"/>
</dbReference>
<feature type="transmembrane region" description="Helical" evidence="1">
    <location>
        <begin position="38"/>
        <end position="67"/>
    </location>
</feature>
<gene>
    <name evidence="2" type="ORF">LAZ67_18001807</name>
</gene>
<feature type="transmembrane region" description="Helical" evidence="1">
    <location>
        <begin position="237"/>
        <end position="255"/>
    </location>
</feature>
<evidence type="ECO:0000313" key="3">
    <source>
        <dbReference type="Proteomes" id="UP001235939"/>
    </source>
</evidence>
<evidence type="ECO:0000256" key="1">
    <source>
        <dbReference type="SAM" id="Phobius"/>
    </source>
</evidence>
<proteinExistence type="predicted"/>
<dbReference type="InterPro" id="IPR011701">
    <property type="entry name" value="MFS"/>
</dbReference>
<dbReference type="Pfam" id="PF07690">
    <property type="entry name" value="MFS_1"/>
    <property type="match status" value="2"/>
</dbReference>
<keyword evidence="3" id="KW-1185">Reference proteome</keyword>